<reference evidence="10" key="1">
    <citation type="journal article" date="2015" name="Proc. Natl. Acad. Sci. U.S.A.">
        <title>Genome sequencing of adzuki bean (Vigna angularis) provides insight into high starch and low fat accumulation and domestication.</title>
        <authorList>
            <person name="Yang K."/>
            <person name="Tian Z."/>
            <person name="Chen C."/>
            <person name="Luo L."/>
            <person name="Zhao B."/>
            <person name="Wang Z."/>
            <person name="Yu L."/>
            <person name="Li Y."/>
            <person name="Sun Y."/>
            <person name="Li W."/>
            <person name="Chen Y."/>
            <person name="Li Y."/>
            <person name="Zhang Y."/>
            <person name="Ai D."/>
            <person name="Zhao J."/>
            <person name="Shang C."/>
            <person name="Ma Y."/>
            <person name="Wu B."/>
            <person name="Wang M."/>
            <person name="Gao L."/>
            <person name="Sun D."/>
            <person name="Zhang P."/>
            <person name="Guo F."/>
            <person name="Wang W."/>
            <person name="Li Y."/>
            <person name="Wang J."/>
            <person name="Varshney R.K."/>
            <person name="Wang J."/>
            <person name="Ling H.Q."/>
            <person name="Wan P."/>
        </authorList>
    </citation>
    <scope>NUCLEOTIDE SEQUENCE</scope>
    <source>
        <strain evidence="10">cv. Jingnong 6</strain>
    </source>
</reference>
<dbReference type="AlphaFoldDB" id="A0A0L9UVW9"/>
<dbReference type="InterPro" id="IPR035595">
    <property type="entry name" value="UDP_glycos_trans_CS"/>
</dbReference>
<dbReference type="KEGG" id="var:108337669"/>
<dbReference type="EC" id="2.4.1.-" evidence="5"/>
<evidence type="ECO:0000313" key="11">
    <source>
        <dbReference type="Proteomes" id="UP000743370"/>
    </source>
</evidence>
<dbReference type="GO" id="GO:0035251">
    <property type="term" value="F:UDP-glucosyltransferase activity"/>
    <property type="evidence" value="ECO:0007669"/>
    <property type="project" value="TreeGrafter"/>
</dbReference>
<evidence type="ECO:0000256" key="3">
    <source>
        <dbReference type="ARBA" id="ARBA00022679"/>
    </source>
</evidence>
<keyword evidence="2 4" id="KW-0328">Glycosyltransferase</keyword>
<dbReference type="Proteomes" id="UP000743370">
    <property type="component" value="Unassembled WGS sequence"/>
</dbReference>
<sequence length="523" mass="58398">MAEEANNKKKHIVMVPIMAQGHIIPFLALARQIQRTAATTFTITIASTPLNIHHLKSALSSTSPDQIRLAELPFNSAQHGLPPNRENTDKLNFSQLVKFCHATLSLEAPLRSLISRITEAEGHPPLCIISDVFLGWVNTVANSLGIRNITFTTCGAYGTLAYISIWSNLPHKKTHSDEFWVPGFPQNYRFYRTQLHRYLTEADGTDDMSRFVIPQITHAMKSEGWICNTAEEVEPLGLKLLRKYIQLPVWAVGPILPSSALEGSKHRTGKESGLTLEACMEWLDLKDGNSVVYVSFGSQNTISASQMMALAEGLEKSGRSFIWVVRPPVGFDIDGEFKDEWLPKGFEERMRDTKKGLLVRKWAPQLEILSHKSTGVFLSHCGWNSVLESLSNGVPMIGWPLAAEQTYNVKMLVEEMGVAVELTRTVESTICGEEVKKVIEIVMEKERKGKEMKEKAKEIASHIRKAITEKGEEKGSSVRAMEDLVRTILSPNSLIFFILNLNNKVACVSMFVINSSAICTIIF</sequence>
<dbReference type="PANTHER" id="PTHR48047:SF107">
    <property type="entry name" value="UDP-GLYCOSYLTRANSFERASE 92A1-LIKE"/>
    <property type="match status" value="1"/>
</dbReference>
<dbReference type="EMBL" id="CM003377">
    <property type="protein sequence ID" value="KOM46722.1"/>
    <property type="molecule type" value="Genomic_DNA"/>
</dbReference>
<evidence type="ECO:0000256" key="4">
    <source>
        <dbReference type="RuleBase" id="RU003718"/>
    </source>
</evidence>
<evidence type="ECO:0000313" key="10">
    <source>
        <dbReference type="Proteomes" id="UP000053144"/>
    </source>
</evidence>
<dbReference type="InterPro" id="IPR058980">
    <property type="entry name" value="Glyco_transf_N"/>
</dbReference>
<gene>
    <name evidence="7" type="ORF">HKW66_Vig0131880</name>
    <name evidence="8" type="ORF">LR48_Vigan07g042600</name>
    <name evidence="9" type="ORF">LR48_Vigan07g042700</name>
</gene>
<evidence type="ECO:0000313" key="8">
    <source>
        <dbReference type="EMBL" id="KOM46722.1"/>
    </source>
</evidence>
<proteinExistence type="inferred from homology"/>
<dbReference type="FunFam" id="3.40.50.2000:FF:000103">
    <property type="entry name" value="Glycosyltransferase"/>
    <property type="match status" value="1"/>
</dbReference>
<name>A0A0L9UVW9_PHAAN</name>
<protein>
    <recommendedName>
        <fullName evidence="5">Glycosyltransferase</fullName>
        <ecNumber evidence="5">2.4.1.-</ecNumber>
    </recommendedName>
</protein>
<reference evidence="8" key="2">
    <citation type="submission" date="2015-02" db="EMBL/GenBank/DDBJ databases">
        <authorList>
            <person name="Chooi Y.-H."/>
        </authorList>
    </citation>
    <scope>NUCLEOTIDE SEQUENCE</scope>
    <source>
        <tissue evidence="8">Seedling</tissue>
    </source>
</reference>
<feature type="domain" description="Glycosyltransferase N-terminal" evidence="6">
    <location>
        <begin position="12"/>
        <end position="256"/>
    </location>
</feature>
<evidence type="ECO:0000259" key="6">
    <source>
        <dbReference type="Pfam" id="PF26168"/>
    </source>
</evidence>
<dbReference type="PANTHER" id="PTHR48047">
    <property type="entry name" value="GLYCOSYLTRANSFERASE"/>
    <property type="match status" value="1"/>
</dbReference>
<keyword evidence="3 4" id="KW-0808">Transferase</keyword>
<dbReference type="Gramene" id="KOM46722">
    <property type="protein sequence ID" value="KOM46722"/>
    <property type="gene ID" value="LR48_Vigan07g042600"/>
</dbReference>
<dbReference type="OMA" id="CTASDEF"/>
<dbReference type="Gene3D" id="3.40.50.2000">
    <property type="entry name" value="Glycogen Phosphorylase B"/>
    <property type="match status" value="2"/>
</dbReference>
<evidence type="ECO:0000256" key="5">
    <source>
        <dbReference type="RuleBase" id="RU362057"/>
    </source>
</evidence>
<evidence type="ECO:0000256" key="2">
    <source>
        <dbReference type="ARBA" id="ARBA00022676"/>
    </source>
</evidence>
<dbReference type="Pfam" id="PF26168">
    <property type="entry name" value="Glyco_transf_N"/>
    <property type="match status" value="1"/>
</dbReference>
<dbReference type="SUPFAM" id="SSF53756">
    <property type="entry name" value="UDP-Glycosyltransferase/glycogen phosphorylase"/>
    <property type="match status" value="1"/>
</dbReference>
<dbReference type="InterPro" id="IPR002213">
    <property type="entry name" value="UDP_glucos_trans"/>
</dbReference>
<dbReference type="CDD" id="cd03784">
    <property type="entry name" value="GT1_Gtf-like"/>
    <property type="match status" value="1"/>
</dbReference>
<dbReference type="PROSITE" id="PS00375">
    <property type="entry name" value="UDPGT"/>
    <property type="match status" value="1"/>
</dbReference>
<comment type="similarity">
    <text evidence="1 4">Belongs to the UDP-glycosyltransferase family.</text>
</comment>
<evidence type="ECO:0000256" key="1">
    <source>
        <dbReference type="ARBA" id="ARBA00009995"/>
    </source>
</evidence>
<dbReference type="FunFam" id="3.40.50.2000:FF:000064">
    <property type="entry name" value="Glycosyltransferase"/>
    <property type="match status" value="1"/>
</dbReference>
<dbReference type="Pfam" id="PF00201">
    <property type="entry name" value="UDPGT"/>
    <property type="match status" value="1"/>
</dbReference>
<dbReference type="EMBL" id="CM003377">
    <property type="protein sequence ID" value="KOM46723.1"/>
    <property type="molecule type" value="Genomic_DNA"/>
</dbReference>
<evidence type="ECO:0000313" key="9">
    <source>
        <dbReference type="EMBL" id="KOM46723.1"/>
    </source>
</evidence>
<organism evidence="8 10">
    <name type="scientific">Phaseolus angularis</name>
    <name type="common">Azuki bean</name>
    <name type="synonym">Vigna angularis</name>
    <dbReference type="NCBI Taxonomy" id="3914"/>
    <lineage>
        <taxon>Eukaryota</taxon>
        <taxon>Viridiplantae</taxon>
        <taxon>Streptophyta</taxon>
        <taxon>Embryophyta</taxon>
        <taxon>Tracheophyta</taxon>
        <taxon>Spermatophyta</taxon>
        <taxon>Magnoliopsida</taxon>
        <taxon>eudicotyledons</taxon>
        <taxon>Gunneridae</taxon>
        <taxon>Pentapetalae</taxon>
        <taxon>rosids</taxon>
        <taxon>fabids</taxon>
        <taxon>Fabales</taxon>
        <taxon>Fabaceae</taxon>
        <taxon>Papilionoideae</taxon>
        <taxon>50 kb inversion clade</taxon>
        <taxon>NPAAA clade</taxon>
        <taxon>indigoferoid/millettioid clade</taxon>
        <taxon>Phaseoleae</taxon>
        <taxon>Vigna</taxon>
    </lineage>
</organism>
<accession>A0A0L9UVW9</accession>
<evidence type="ECO:0000313" key="7">
    <source>
        <dbReference type="EMBL" id="KAG2391051.1"/>
    </source>
</evidence>
<reference evidence="7 11" key="3">
    <citation type="submission" date="2020-05" db="EMBL/GenBank/DDBJ databases">
        <title>Vigna angularis (adzuki bean) Var. LongXiaoDou No. 4 denovo assembly.</title>
        <authorList>
            <person name="Xiang H."/>
        </authorList>
    </citation>
    <scope>NUCLEOTIDE SEQUENCE [LARGE SCALE GENOMIC DNA]</scope>
    <source>
        <tissue evidence="7">Leaf</tissue>
    </source>
</reference>
<dbReference type="OrthoDB" id="5835829at2759"/>
<dbReference type="Proteomes" id="UP000053144">
    <property type="component" value="Chromosome 7"/>
</dbReference>
<dbReference type="Gramene" id="KOM46723">
    <property type="protein sequence ID" value="KOM46723"/>
    <property type="gene ID" value="LR48_Vigan07g042700"/>
</dbReference>
<dbReference type="EMBL" id="JABFOF010000007">
    <property type="protein sequence ID" value="KAG2391051.1"/>
    <property type="molecule type" value="Genomic_DNA"/>
</dbReference>